<dbReference type="OrthoDB" id="10196at10239"/>
<accession>A1YRD3</accession>
<dbReference type="GO" id="GO:0019031">
    <property type="term" value="C:viral envelope"/>
    <property type="evidence" value="ECO:0007669"/>
    <property type="project" value="InterPro"/>
</dbReference>
<dbReference type="InterPro" id="IPR007938">
    <property type="entry name" value="Baculo_ODV-E25"/>
</dbReference>
<protein>
    <submittedName>
        <fullName evidence="1">ODV-E25</fullName>
    </submittedName>
</protein>
<evidence type="ECO:0000313" key="2">
    <source>
        <dbReference type="Proteomes" id="UP000214542"/>
    </source>
</evidence>
<name>A1YRD3_9ABAC</name>
<reference evidence="1 2" key="1">
    <citation type="journal article" date="2008" name="J. Gen. Virol.">
        <title>Genomic and host range studies of Maruca vitrata nucleopolyhedrovirus.</title>
        <authorList>
            <person name="Chen Y.R."/>
            <person name="Wu C.Y."/>
            <person name="Lee S.T."/>
            <person name="Wu Y.J."/>
            <person name="Lo C.F."/>
            <person name="Tsai M.F."/>
            <person name="Wang C.H."/>
        </authorList>
    </citation>
    <scope>NUCLEOTIDE SEQUENCE [LARGE SCALE GENOMIC DNA]</scope>
</reference>
<dbReference type="EMBL" id="EF125867">
    <property type="protein sequence ID" value="ABL76023.1"/>
    <property type="molecule type" value="Genomic_DNA"/>
</dbReference>
<dbReference type="Proteomes" id="UP000214542">
    <property type="component" value="Segment"/>
</dbReference>
<sequence>MWTLVLVVILLIAFYLYWMGKLNLNSITESSPSLAQSSDSLQLDEATKQLNLKLNNGRVANLRIAHGDNKLSQVYIAEKPLSIDDIVKEGSNKVGANGIFLGTVYDYGIKSPNVASTSSNVTMTRTTSNFDIKEFKSMFIVFKGVTPTKTVEDNGMLRFEVDNMIVCLIDPNIAPLSEREVRELRKSNCTLVYTRNTAAQQVLLENNFIIINAEQTAYLKNYKSYREMN</sequence>
<keyword evidence="2" id="KW-1185">Reference proteome</keyword>
<gene>
    <name evidence="1" type="primary">odv-e25</name>
</gene>
<dbReference type="Pfam" id="PF05274">
    <property type="entry name" value="Baculo_E25"/>
    <property type="match status" value="1"/>
</dbReference>
<dbReference type="KEGG" id="vg:4642933"/>
<dbReference type="RefSeq" id="YP_950801.1">
    <property type="nucleotide sequence ID" value="NC_008725.1"/>
</dbReference>
<proteinExistence type="predicted"/>
<evidence type="ECO:0000313" key="1">
    <source>
        <dbReference type="EMBL" id="ABL76023.1"/>
    </source>
</evidence>
<organism evidence="1 2">
    <name type="scientific">Maruca vitrata nucleopolyhedrovirus</name>
    <dbReference type="NCBI Taxonomy" id="1307954"/>
    <lineage>
        <taxon>Viruses</taxon>
        <taxon>Viruses incertae sedis</taxon>
        <taxon>Naldaviricetes</taxon>
        <taxon>Lefavirales</taxon>
        <taxon>Baculoviridae</taxon>
        <taxon>Alphabaculovirus</taxon>
        <taxon>Alphabaculovirus mavitratae</taxon>
    </lineage>
</organism>
<dbReference type="GeneID" id="4642933"/>